<dbReference type="Proteomes" id="UP000054776">
    <property type="component" value="Unassembled WGS sequence"/>
</dbReference>
<comment type="caution">
    <text evidence="1">The sequence shown here is derived from an EMBL/GenBank/DDBJ whole genome shotgun (WGS) entry which is preliminary data.</text>
</comment>
<dbReference type="EMBL" id="JYDH01000058">
    <property type="protein sequence ID" value="KRY35077.1"/>
    <property type="molecule type" value="Genomic_DNA"/>
</dbReference>
<dbReference type="AlphaFoldDB" id="A0A0V1BDF9"/>
<accession>A0A0V1BDF9</accession>
<sequence length="95" mass="11005">MSLTASDRDSFLDIMNDSHAEPRILKREKPSKSRYNLPLFMAKLVPLLILNRDDEHLLLNVIYLQIKTTSANVHFPFIEIIQKCCSSFAMLQAKR</sequence>
<proteinExistence type="predicted"/>
<name>A0A0V1BDF9_TRISP</name>
<dbReference type="InParanoid" id="A0A0V1BDF9"/>
<keyword evidence="2" id="KW-1185">Reference proteome</keyword>
<evidence type="ECO:0000313" key="2">
    <source>
        <dbReference type="Proteomes" id="UP000054776"/>
    </source>
</evidence>
<reference evidence="1 2" key="1">
    <citation type="submission" date="2015-01" db="EMBL/GenBank/DDBJ databases">
        <title>Evolution of Trichinella species and genotypes.</title>
        <authorList>
            <person name="Korhonen P.K."/>
            <person name="Edoardo P."/>
            <person name="Giuseppe L.R."/>
            <person name="Gasser R.B."/>
        </authorList>
    </citation>
    <scope>NUCLEOTIDE SEQUENCE [LARGE SCALE GENOMIC DNA]</scope>
    <source>
        <strain evidence="1">ISS3</strain>
    </source>
</reference>
<organism evidence="1 2">
    <name type="scientific">Trichinella spiralis</name>
    <name type="common">Trichina worm</name>
    <dbReference type="NCBI Taxonomy" id="6334"/>
    <lineage>
        <taxon>Eukaryota</taxon>
        <taxon>Metazoa</taxon>
        <taxon>Ecdysozoa</taxon>
        <taxon>Nematoda</taxon>
        <taxon>Enoplea</taxon>
        <taxon>Dorylaimia</taxon>
        <taxon>Trichinellida</taxon>
        <taxon>Trichinellidae</taxon>
        <taxon>Trichinella</taxon>
    </lineage>
</organism>
<protein>
    <submittedName>
        <fullName evidence="1">Uncharacterized protein</fullName>
    </submittedName>
</protein>
<gene>
    <name evidence="1" type="ORF">T01_1087</name>
</gene>
<evidence type="ECO:0000313" key="1">
    <source>
        <dbReference type="EMBL" id="KRY35077.1"/>
    </source>
</evidence>